<accession>A0A6J7XWK4</accession>
<evidence type="ECO:0000256" key="9">
    <source>
        <dbReference type="ARBA" id="ARBA00023316"/>
    </source>
</evidence>
<dbReference type="InterPro" id="IPR007235">
    <property type="entry name" value="Glyco_trans_28_C"/>
</dbReference>
<keyword evidence="2" id="KW-0132">Cell division</keyword>
<keyword evidence="7" id="KW-0472">Membrane</keyword>
<dbReference type="PANTHER" id="PTHR21015">
    <property type="entry name" value="UDP-N-ACETYLGLUCOSAMINE--N-ACETYLMURAMYL-(PENTAPEPTIDE) PYROPHOSPHORYL-UNDECAPRENOL N-ACETYLGLUCOSAMINE TRANSFERASE 1"/>
    <property type="match status" value="1"/>
</dbReference>
<evidence type="ECO:0000256" key="4">
    <source>
        <dbReference type="ARBA" id="ARBA00022679"/>
    </source>
</evidence>
<dbReference type="GO" id="GO:0051301">
    <property type="term" value="P:cell division"/>
    <property type="evidence" value="ECO:0007669"/>
    <property type="project" value="UniProtKB-KW"/>
</dbReference>
<keyword evidence="9" id="KW-0961">Cell wall biogenesis/degradation</keyword>
<dbReference type="PANTHER" id="PTHR21015:SF22">
    <property type="entry name" value="GLYCOSYLTRANSFERASE"/>
    <property type="match status" value="1"/>
</dbReference>
<dbReference type="Pfam" id="PF04101">
    <property type="entry name" value="Glyco_tran_28_C"/>
    <property type="match status" value="1"/>
</dbReference>
<feature type="domain" description="Glycosyl transferase family 28 C-terminal" evidence="11">
    <location>
        <begin position="195"/>
        <end position="347"/>
    </location>
</feature>
<dbReference type="Gene3D" id="3.40.50.2000">
    <property type="entry name" value="Glycogen Phosphorylase B"/>
    <property type="match status" value="2"/>
</dbReference>
<evidence type="ECO:0000256" key="1">
    <source>
        <dbReference type="ARBA" id="ARBA00022475"/>
    </source>
</evidence>
<keyword evidence="4" id="KW-0808">Transferase</keyword>
<protein>
    <submittedName>
        <fullName evidence="12">Unannotated protein</fullName>
    </submittedName>
</protein>
<keyword evidence="6" id="KW-0573">Peptidoglycan synthesis</keyword>
<gene>
    <name evidence="12" type="ORF">UFOPK3554_01004</name>
</gene>
<dbReference type="InterPro" id="IPR004276">
    <property type="entry name" value="GlycoTrans_28_N"/>
</dbReference>
<reference evidence="12" key="1">
    <citation type="submission" date="2020-05" db="EMBL/GenBank/DDBJ databases">
        <authorList>
            <person name="Chiriac C."/>
            <person name="Salcher M."/>
            <person name="Ghai R."/>
            <person name="Kavagutti S V."/>
        </authorList>
    </citation>
    <scope>NUCLEOTIDE SEQUENCE</scope>
</reference>
<evidence type="ECO:0000313" key="12">
    <source>
        <dbReference type="EMBL" id="CAB5240705.1"/>
    </source>
</evidence>
<keyword evidence="8" id="KW-0131">Cell cycle</keyword>
<feature type="domain" description="Glycosyltransferase family 28 N-terminal" evidence="10">
    <location>
        <begin position="4"/>
        <end position="133"/>
    </location>
</feature>
<dbReference type="GO" id="GO:0009252">
    <property type="term" value="P:peptidoglycan biosynthetic process"/>
    <property type="evidence" value="ECO:0007669"/>
    <property type="project" value="UniProtKB-KW"/>
</dbReference>
<sequence>MTTIVFAGGGTAGHIEPSLAVARSWLSAHPGDACIFLGTAQGLETSLIPEAGFELKLIRKVRISRRINLSLLTVPISLFMSVIECYKILSTADLLVGFGGYVSGPAYLAAAVRRIPIVIHEANAKPGWANRLGAALSSFCAVAVPVTSGSFSQALITGMPLRADVENTLRITVKDWKTARSQSRVAMGFDSKHPVILVMGGSQGSVAINTVVANSLDSLLERNFQILHAVGKKNALPEPRKGYTPVYYINEMARAYLGSDLIIARSGAVTCSEIEALGKFALFIPLAIGNGEQEHNARHLVKEGKARIVQEKDFNAQWLLAEVENLIELSHKAPLEGSSANLASSEKIAALMAEALKKKNA</sequence>
<evidence type="ECO:0000256" key="8">
    <source>
        <dbReference type="ARBA" id="ARBA00023306"/>
    </source>
</evidence>
<dbReference type="HAMAP" id="MF_00033">
    <property type="entry name" value="MurG"/>
    <property type="match status" value="1"/>
</dbReference>
<dbReference type="SUPFAM" id="SSF53756">
    <property type="entry name" value="UDP-Glycosyltransferase/glycogen phosphorylase"/>
    <property type="match status" value="1"/>
</dbReference>
<name>A0A6J7XWK4_9ZZZZ</name>
<dbReference type="Pfam" id="PF03033">
    <property type="entry name" value="Glyco_transf_28"/>
    <property type="match status" value="1"/>
</dbReference>
<proteinExistence type="inferred from homology"/>
<evidence type="ECO:0000256" key="2">
    <source>
        <dbReference type="ARBA" id="ARBA00022618"/>
    </source>
</evidence>
<keyword evidence="5" id="KW-0133">Cell shape</keyword>
<evidence type="ECO:0000256" key="5">
    <source>
        <dbReference type="ARBA" id="ARBA00022960"/>
    </source>
</evidence>
<dbReference type="GO" id="GO:0008360">
    <property type="term" value="P:regulation of cell shape"/>
    <property type="evidence" value="ECO:0007669"/>
    <property type="project" value="UniProtKB-KW"/>
</dbReference>
<organism evidence="12">
    <name type="scientific">freshwater metagenome</name>
    <dbReference type="NCBI Taxonomy" id="449393"/>
    <lineage>
        <taxon>unclassified sequences</taxon>
        <taxon>metagenomes</taxon>
        <taxon>ecological metagenomes</taxon>
    </lineage>
</organism>
<evidence type="ECO:0000256" key="7">
    <source>
        <dbReference type="ARBA" id="ARBA00023136"/>
    </source>
</evidence>
<dbReference type="CDD" id="cd03785">
    <property type="entry name" value="GT28_MurG"/>
    <property type="match status" value="1"/>
</dbReference>
<evidence type="ECO:0000259" key="11">
    <source>
        <dbReference type="Pfam" id="PF04101"/>
    </source>
</evidence>
<evidence type="ECO:0000259" key="10">
    <source>
        <dbReference type="Pfam" id="PF03033"/>
    </source>
</evidence>
<dbReference type="AlphaFoldDB" id="A0A6J7XWK4"/>
<dbReference type="InterPro" id="IPR006009">
    <property type="entry name" value="GlcNAc_MurG"/>
</dbReference>
<keyword evidence="1" id="KW-1003">Cell membrane</keyword>
<dbReference type="GO" id="GO:0050511">
    <property type="term" value="F:undecaprenyldiphospho-muramoylpentapeptide beta-N-acetylglucosaminyltransferase activity"/>
    <property type="evidence" value="ECO:0007669"/>
    <property type="project" value="InterPro"/>
</dbReference>
<evidence type="ECO:0000256" key="6">
    <source>
        <dbReference type="ARBA" id="ARBA00022984"/>
    </source>
</evidence>
<dbReference type="GO" id="GO:0071555">
    <property type="term" value="P:cell wall organization"/>
    <property type="evidence" value="ECO:0007669"/>
    <property type="project" value="UniProtKB-KW"/>
</dbReference>
<dbReference type="EMBL" id="CAFBSG010000015">
    <property type="protein sequence ID" value="CAB5240705.1"/>
    <property type="molecule type" value="Genomic_DNA"/>
</dbReference>
<evidence type="ECO:0000256" key="3">
    <source>
        <dbReference type="ARBA" id="ARBA00022676"/>
    </source>
</evidence>
<dbReference type="GO" id="GO:0005975">
    <property type="term" value="P:carbohydrate metabolic process"/>
    <property type="evidence" value="ECO:0007669"/>
    <property type="project" value="InterPro"/>
</dbReference>
<keyword evidence="3" id="KW-0328">Glycosyltransferase</keyword>